<dbReference type="EMBL" id="AZGR01000103">
    <property type="protein sequence ID" value="ETA85969.1"/>
    <property type="molecule type" value="Genomic_DNA"/>
</dbReference>
<dbReference type="AlphaFoldDB" id="V7IKY2"/>
<gene>
    <name evidence="1" type="ORF">A628_04107</name>
</gene>
<comment type="caution">
    <text evidence="1">The sequence shown here is derived from an EMBL/GenBank/DDBJ whole genome shotgun (WGS) entry which is preliminary data.</text>
</comment>
<evidence type="ECO:0000313" key="1">
    <source>
        <dbReference type="EMBL" id="ETA85969.1"/>
    </source>
</evidence>
<accession>V7IKY2</accession>
<sequence length="44" mass="4897">MKTDALRLSSPDLPPAKLTEDRESRFSFNGIPAYGNVTARFVQV</sequence>
<organism evidence="1 2">
    <name type="scientific">Salmonella enterica subsp. enterica serovar Cubana str. 76814</name>
    <dbReference type="NCBI Taxonomy" id="1192560"/>
    <lineage>
        <taxon>Bacteria</taxon>
        <taxon>Pseudomonadati</taxon>
        <taxon>Pseudomonadota</taxon>
        <taxon>Gammaproteobacteria</taxon>
        <taxon>Enterobacterales</taxon>
        <taxon>Enterobacteriaceae</taxon>
        <taxon>Salmonella</taxon>
    </lineage>
</organism>
<protein>
    <submittedName>
        <fullName evidence="1">Uncharacterized protein</fullName>
    </submittedName>
</protein>
<name>V7IKY2_SALET</name>
<evidence type="ECO:0000313" key="2">
    <source>
        <dbReference type="Proteomes" id="UP000018534"/>
    </source>
</evidence>
<reference evidence="1 2" key="1">
    <citation type="journal article" date="2014" name="Genome Announc.">
        <title>Whole-Genome Sequencing of Salmonella enterica subsp. enterica Serovar Cubana Strains Isolated from Agricultural Sources.</title>
        <authorList>
            <person name="Benahmed F.H."/>
            <person name="Gopinath G.R."/>
            <person name="Wang H."/>
            <person name="Jean-Gilles Beaubrun J."/>
            <person name="Grim C."/>
            <person name="Cheng C.M."/>
            <person name="McClelland M."/>
            <person name="Ayers S."/>
            <person name="Abbott J."/>
            <person name="Desai P."/>
            <person name="Frye J.G."/>
            <person name="Weinstock G."/>
            <person name="Hammack T.S."/>
            <person name="Hanes D.E."/>
            <person name="Rasmussen M.A."/>
            <person name="Davidson M.K."/>
        </authorList>
    </citation>
    <scope>NUCLEOTIDE SEQUENCE [LARGE SCALE GENOMIC DNA]</scope>
    <source>
        <strain evidence="1">76814</strain>
    </source>
</reference>
<dbReference type="HOGENOM" id="CLU_3221788_0_0_6"/>
<dbReference type="Proteomes" id="UP000018534">
    <property type="component" value="Unassembled WGS sequence"/>
</dbReference>
<proteinExistence type="predicted"/>